<comment type="similarity">
    <text evidence="2">Belongs to the HAD-like hydrolase superfamily. SerB family.</text>
</comment>
<sequence length="220" mass="25173">MQLALFDLDNTLLAGDSDFEWGQFLISQGVLDRELHLARNLQFYEDYKAGTLDIHAFLEFQLKPLSMHARSQLDAWHDLYMEQKVRPMMTDKARALIEKHKANGDLMVIITATNSFVTNPIAREYGVEHLIGTVPEEVGGEFTGRVSGVPSFKEGKVTRLNQWLAERGQKLEDFETTWFYSDSHNDLPLMKMVQQPVAVDPDPQLKAYAEENGWPIMSLR</sequence>
<dbReference type="Pfam" id="PF12710">
    <property type="entry name" value="HAD"/>
    <property type="match status" value="1"/>
</dbReference>
<dbReference type="InterPro" id="IPR006385">
    <property type="entry name" value="HAD_hydro_SerB1"/>
</dbReference>
<dbReference type="GO" id="GO:0004401">
    <property type="term" value="F:histidinol-phosphatase activity"/>
    <property type="evidence" value="ECO:0007669"/>
    <property type="project" value="UniProtKB-EC"/>
</dbReference>
<keyword evidence="6" id="KW-0378">Hydrolase</keyword>
<evidence type="ECO:0000313" key="12">
    <source>
        <dbReference type="Proteomes" id="UP000245081"/>
    </source>
</evidence>
<comment type="caution">
    <text evidence="11">The sequence shown here is derived from an EMBL/GenBank/DDBJ whole genome shotgun (WGS) entry which is preliminary data.</text>
</comment>
<dbReference type="InterPro" id="IPR036412">
    <property type="entry name" value="HAD-like_sf"/>
</dbReference>
<comment type="pathway">
    <text evidence="1">Amino-acid biosynthesis; L-histidine biosynthesis; L-histidine from 5-phospho-alpha-D-ribose 1-diphosphate: step 8/9.</text>
</comment>
<comment type="function">
    <text evidence="10">Catalyzes the dephosphorylation of histidinol-phosphate to histidinol, the direct precursor of histidine.</text>
</comment>
<dbReference type="RefSeq" id="WP_109016532.1">
    <property type="nucleotide sequence ID" value="NZ_BDOQ01000018.1"/>
</dbReference>
<evidence type="ECO:0000256" key="1">
    <source>
        <dbReference type="ARBA" id="ARBA00004970"/>
    </source>
</evidence>
<name>A0A2R5FAW9_9PROT</name>
<dbReference type="CDD" id="cd02612">
    <property type="entry name" value="HAD_PGPPase"/>
    <property type="match status" value="1"/>
</dbReference>
<organism evidence="11 12">
    <name type="scientific">Novimethylophilus kurashikiensis</name>
    <dbReference type="NCBI Taxonomy" id="1825523"/>
    <lineage>
        <taxon>Bacteria</taxon>
        <taxon>Pseudomonadati</taxon>
        <taxon>Pseudomonadota</taxon>
        <taxon>Betaproteobacteria</taxon>
        <taxon>Nitrosomonadales</taxon>
        <taxon>Methylophilaceae</taxon>
        <taxon>Novimethylophilus</taxon>
    </lineage>
</organism>
<dbReference type="EC" id="3.1.3.15" evidence="3"/>
<evidence type="ECO:0000256" key="8">
    <source>
        <dbReference type="ARBA" id="ARBA00033209"/>
    </source>
</evidence>
<dbReference type="Gene3D" id="3.40.50.1000">
    <property type="entry name" value="HAD superfamily/HAD-like"/>
    <property type="match status" value="1"/>
</dbReference>
<dbReference type="InterPro" id="IPR023214">
    <property type="entry name" value="HAD_sf"/>
</dbReference>
<keyword evidence="12" id="KW-1185">Reference proteome</keyword>
<dbReference type="AlphaFoldDB" id="A0A2R5FAW9"/>
<dbReference type="PANTHER" id="PTHR43344">
    <property type="entry name" value="PHOSPHOSERINE PHOSPHATASE"/>
    <property type="match status" value="1"/>
</dbReference>
<evidence type="ECO:0000256" key="6">
    <source>
        <dbReference type="ARBA" id="ARBA00022801"/>
    </source>
</evidence>
<keyword evidence="7" id="KW-0460">Magnesium</keyword>
<accession>A0A2R5FAW9</accession>
<dbReference type="Proteomes" id="UP000245081">
    <property type="component" value="Unassembled WGS sequence"/>
</dbReference>
<dbReference type="SUPFAM" id="SSF56784">
    <property type="entry name" value="HAD-like"/>
    <property type="match status" value="1"/>
</dbReference>
<dbReference type="NCBIfam" id="TIGR01490">
    <property type="entry name" value="HAD-SF-IB-hyp1"/>
    <property type="match status" value="1"/>
</dbReference>
<dbReference type="EMBL" id="BDOQ01000018">
    <property type="protein sequence ID" value="GBG15382.1"/>
    <property type="molecule type" value="Genomic_DNA"/>
</dbReference>
<evidence type="ECO:0000256" key="10">
    <source>
        <dbReference type="ARBA" id="ARBA00053547"/>
    </source>
</evidence>
<dbReference type="OrthoDB" id="9784466at2"/>
<keyword evidence="5" id="KW-0479">Metal-binding</keyword>
<evidence type="ECO:0000256" key="9">
    <source>
        <dbReference type="ARBA" id="ARBA00052092"/>
    </source>
</evidence>
<evidence type="ECO:0000256" key="3">
    <source>
        <dbReference type="ARBA" id="ARBA00013085"/>
    </source>
</evidence>
<evidence type="ECO:0000256" key="2">
    <source>
        <dbReference type="ARBA" id="ARBA00009184"/>
    </source>
</evidence>
<proteinExistence type="inferred from homology"/>
<evidence type="ECO:0000256" key="4">
    <source>
        <dbReference type="ARBA" id="ARBA00021697"/>
    </source>
</evidence>
<comment type="catalytic activity">
    <reaction evidence="9">
        <text>L-histidinol phosphate + H2O = L-histidinol + phosphate</text>
        <dbReference type="Rhea" id="RHEA:14465"/>
        <dbReference type="ChEBI" id="CHEBI:15377"/>
        <dbReference type="ChEBI" id="CHEBI:43474"/>
        <dbReference type="ChEBI" id="CHEBI:57699"/>
        <dbReference type="ChEBI" id="CHEBI:57980"/>
        <dbReference type="EC" id="3.1.3.15"/>
    </reaction>
    <physiologicalReaction direction="left-to-right" evidence="9">
        <dbReference type="Rhea" id="RHEA:14466"/>
    </physiologicalReaction>
</comment>
<protein>
    <recommendedName>
        <fullName evidence="4">Histidinol-phosphatase</fullName>
        <ecNumber evidence="3">3.1.3.15</ecNumber>
    </recommendedName>
    <alternativeName>
        <fullName evidence="8">Histidinol-phosphate phosphatase</fullName>
    </alternativeName>
</protein>
<dbReference type="GO" id="GO:0046872">
    <property type="term" value="F:metal ion binding"/>
    <property type="evidence" value="ECO:0007669"/>
    <property type="project" value="UniProtKB-KW"/>
</dbReference>
<reference evidence="11 12" key="1">
    <citation type="journal article" date="2018" name="Environ. Microbiol.">
        <title>Isolation and genomic characterization of Novimethylophilus kurashikiensis gen. nov. sp. nov., a new lanthanide-dependent methylotrophic species of Methylophilaceae.</title>
        <authorList>
            <person name="Lv H."/>
            <person name="Sahin N."/>
            <person name="Tani A."/>
        </authorList>
    </citation>
    <scope>NUCLEOTIDE SEQUENCE [LARGE SCALE GENOMIC DNA]</scope>
    <source>
        <strain evidence="11 12">La2-4</strain>
    </source>
</reference>
<dbReference type="Gene3D" id="1.20.1440.100">
    <property type="entry name" value="SG protein - dephosphorylation function"/>
    <property type="match status" value="1"/>
</dbReference>
<evidence type="ECO:0000256" key="5">
    <source>
        <dbReference type="ARBA" id="ARBA00022723"/>
    </source>
</evidence>
<dbReference type="InterPro" id="IPR050582">
    <property type="entry name" value="HAD-like_SerB"/>
</dbReference>
<gene>
    <name evidence="11" type="ORF">NMK_2988</name>
</gene>
<dbReference type="FunFam" id="3.40.50.1000:FF:000025">
    <property type="entry name" value="HAD hydrolase, family IB"/>
    <property type="match status" value="1"/>
</dbReference>
<dbReference type="PANTHER" id="PTHR43344:SF13">
    <property type="entry name" value="PHOSPHATASE RV3661-RELATED"/>
    <property type="match status" value="1"/>
</dbReference>
<evidence type="ECO:0000256" key="7">
    <source>
        <dbReference type="ARBA" id="ARBA00022842"/>
    </source>
</evidence>
<dbReference type="NCBIfam" id="TIGR01488">
    <property type="entry name" value="HAD-SF-IB"/>
    <property type="match status" value="1"/>
</dbReference>
<evidence type="ECO:0000313" key="11">
    <source>
        <dbReference type="EMBL" id="GBG15382.1"/>
    </source>
</evidence>